<dbReference type="AlphaFoldDB" id="A0A4Z2HFK0"/>
<evidence type="ECO:0000313" key="5">
    <source>
        <dbReference type="Proteomes" id="UP000314294"/>
    </source>
</evidence>
<proteinExistence type="predicted"/>
<organism evidence="4 5">
    <name type="scientific">Liparis tanakae</name>
    <name type="common">Tanaka's snailfish</name>
    <dbReference type="NCBI Taxonomy" id="230148"/>
    <lineage>
        <taxon>Eukaryota</taxon>
        <taxon>Metazoa</taxon>
        <taxon>Chordata</taxon>
        <taxon>Craniata</taxon>
        <taxon>Vertebrata</taxon>
        <taxon>Euteleostomi</taxon>
        <taxon>Actinopterygii</taxon>
        <taxon>Neopterygii</taxon>
        <taxon>Teleostei</taxon>
        <taxon>Neoteleostei</taxon>
        <taxon>Acanthomorphata</taxon>
        <taxon>Eupercaria</taxon>
        <taxon>Perciformes</taxon>
        <taxon>Cottioidei</taxon>
        <taxon>Cottales</taxon>
        <taxon>Liparidae</taxon>
        <taxon>Liparis</taxon>
    </lineage>
</organism>
<dbReference type="InterPro" id="IPR041966">
    <property type="entry name" value="LOTUS-like"/>
</dbReference>
<dbReference type="OrthoDB" id="10034606at2759"/>
<protein>
    <submittedName>
        <fullName evidence="4">Tudor domain-containing protein 7A</fullName>
    </submittedName>
</protein>
<name>A0A4Z2HFK0_9TELE</name>
<dbReference type="GO" id="GO:0030154">
    <property type="term" value="P:cell differentiation"/>
    <property type="evidence" value="ECO:0007669"/>
    <property type="project" value="UniProtKB-KW"/>
</dbReference>
<gene>
    <name evidence="4" type="primary">tdrd7a</name>
    <name evidence="4" type="ORF">EYF80_025412</name>
</gene>
<dbReference type="EMBL" id="SRLO01000254">
    <property type="protein sequence ID" value="TNN64371.1"/>
    <property type="molecule type" value="Genomic_DNA"/>
</dbReference>
<feature type="compositionally biased region" description="Low complexity" evidence="2">
    <location>
        <begin position="254"/>
        <end position="271"/>
    </location>
</feature>
<comment type="caution">
    <text evidence="4">The sequence shown here is derived from an EMBL/GenBank/DDBJ whole genome shotgun (WGS) entry which is preliminary data.</text>
</comment>
<dbReference type="InterPro" id="IPR025605">
    <property type="entry name" value="OST-HTH/LOTUS_dom"/>
</dbReference>
<keyword evidence="1" id="KW-0221">Differentiation</keyword>
<evidence type="ECO:0000259" key="3">
    <source>
        <dbReference type="PROSITE" id="PS51644"/>
    </source>
</evidence>
<evidence type="ECO:0000313" key="4">
    <source>
        <dbReference type="EMBL" id="TNN64371.1"/>
    </source>
</evidence>
<evidence type="ECO:0000256" key="2">
    <source>
        <dbReference type="SAM" id="MobiDB-lite"/>
    </source>
</evidence>
<evidence type="ECO:0000256" key="1">
    <source>
        <dbReference type="ARBA" id="ARBA00022782"/>
    </source>
</evidence>
<feature type="region of interest" description="Disordered" evidence="2">
    <location>
        <begin position="217"/>
        <end position="285"/>
    </location>
</feature>
<dbReference type="Proteomes" id="UP000314294">
    <property type="component" value="Unassembled WGS sequence"/>
</dbReference>
<dbReference type="Pfam" id="PF12872">
    <property type="entry name" value="OST-HTH"/>
    <property type="match status" value="1"/>
</dbReference>
<dbReference type="Gene3D" id="3.30.420.610">
    <property type="entry name" value="LOTUS domain-like"/>
    <property type="match status" value="3"/>
</dbReference>
<reference evidence="4 5" key="1">
    <citation type="submission" date="2019-03" db="EMBL/GenBank/DDBJ databases">
        <title>First draft genome of Liparis tanakae, snailfish: a comprehensive survey of snailfish specific genes.</title>
        <authorList>
            <person name="Kim W."/>
            <person name="Song I."/>
            <person name="Jeong J.-H."/>
            <person name="Kim D."/>
            <person name="Kim S."/>
            <person name="Ryu S."/>
            <person name="Song J.Y."/>
            <person name="Lee S.K."/>
        </authorList>
    </citation>
    <scope>NUCLEOTIDE SEQUENCE [LARGE SCALE GENOMIC DNA]</scope>
    <source>
        <tissue evidence="4">Muscle</tissue>
    </source>
</reference>
<dbReference type="CDD" id="cd09972">
    <property type="entry name" value="LOTUS_TDRD_OSKAR"/>
    <property type="match status" value="1"/>
</dbReference>
<feature type="compositionally biased region" description="Polar residues" evidence="2">
    <location>
        <begin position="336"/>
        <end position="370"/>
    </location>
</feature>
<feature type="compositionally biased region" description="Polar residues" evidence="2">
    <location>
        <begin position="239"/>
        <end position="253"/>
    </location>
</feature>
<feature type="domain" description="HTH OST-type" evidence="3">
    <location>
        <begin position="410"/>
        <end position="478"/>
    </location>
</feature>
<feature type="domain" description="HTH OST-type" evidence="3">
    <location>
        <begin position="3"/>
        <end position="76"/>
    </location>
</feature>
<dbReference type="PROSITE" id="PS51644">
    <property type="entry name" value="HTH_OST"/>
    <property type="match status" value="3"/>
</dbReference>
<feature type="region of interest" description="Disordered" evidence="2">
    <location>
        <begin position="336"/>
        <end position="375"/>
    </location>
</feature>
<keyword evidence="5" id="KW-1185">Reference proteome</keyword>
<accession>A0A4Z2HFK0</accession>
<feature type="domain" description="HTH OST-type" evidence="3">
    <location>
        <begin position="159"/>
        <end position="229"/>
    </location>
</feature>
<sequence>MLDSESIKKMLRSVLQSSKAGVSISHLQRDYRSLCGESIPLQALGFSSLEDYLKSIPSVVRMQYHMGEIKCFAGVCKETANIAELVANQKSSKKSGRSQVVNCKMRFKPFNPYMLNDNQLLNQLLNPLYNSVSCLTETVTEKPPEQVTRLDQSQSCLYDVELVQSRIILVLKKHYSGFWMSKLPGVYSGMFKETLHPQVLIDLKKWTHIIQVDNPPSTNRADRLIYPPLPPKPSIVPGRSTTNMPPTSPTDPKTITTPISSHPSTHVQPSSPSLPSPVPKPRVSHQAPLAEPTFFFPPQPDAASSSKPVNSVTLRSPARNPALAPQLPSCVNLALGSSGQFKQNPNMPTASPNRNPNSSAHLTCPASTGAPSLASPLQPGSGILPLLTVTFSPTFDSIPCSPPTSSAVVVSAEVRRRIKELLTTCSRGLWAHALPKLFMDTYKTPFPNHILDNLSLFPDIFSVEYPIPHNKKKFSPPLHPFLELEQVDGCVVAAKMATAVATDFELHSGSFRKPES</sequence>